<dbReference type="GO" id="GO:0016020">
    <property type="term" value="C:membrane"/>
    <property type="evidence" value="ECO:0007669"/>
    <property type="project" value="InterPro"/>
</dbReference>
<dbReference type="SUPFAM" id="SSF52540">
    <property type="entry name" value="P-loop containing nucleoside triphosphate hydrolases"/>
    <property type="match status" value="1"/>
</dbReference>
<name>A0AAV7YI19_9EUKA</name>
<dbReference type="PROSITE" id="PS51421">
    <property type="entry name" value="RAS"/>
    <property type="match status" value="1"/>
</dbReference>
<evidence type="ECO:0000313" key="5">
    <source>
        <dbReference type="Proteomes" id="UP001146793"/>
    </source>
</evidence>
<dbReference type="EMBL" id="JANTQA010000063">
    <property type="protein sequence ID" value="KAJ3427218.1"/>
    <property type="molecule type" value="Genomic_DNA"/>
</dbReference>
<dbReference type="SMART" id="SM00174">
    <property type="entry name" value="RHO"/>
    <property type="match status" value="1"/>
</dbReference>
<evidence type="ECO:0000256" key="1">
    <source>
        <dbReference type="ARBA" id="ARBA00022741"/>
    </source>
</evidence>
<keyword evidence="1" id="KW-0547">Nucleotide-binding</keyword>
<dbReference type="PROSITE" id="PS51419">
    <property type="entry name" value="RAB"/>
    <property type="match status" value="1"/>
</dbReference>
<evidence type="ECO:0000256" key="3">
    <source>
        <dbReference type="SAM" id="MobiDB-lite"/>
    </source>
</evidence>
<gene>
    <name evidence="4" type="ORF">M0812_26798</name>
</gene>
<reference evidence="4" key="1">
    <citation type="submission" date="2022-08" db="EMBL/GenBank/DDBJ databases">
        <title>Novel sulphate-reducing endosymbionts in the free-living metamonad Anaeramoeba.</title>
        <authorList>
            <person name="Jerlstrom-Hultqvist J."/>
            <person name="Cepicka I."/>
            <person name="Gallot-Lavallee L."/>
            <person name="Salas-Leiva D."/>
            <person name="Curtis B.A."/>
            <person name="Zahonova K."/>
            <person name="Pipaliya S."/>
            <person name="Dacks J."/>
            <person name="Roger A.J."/>
        </authorList>
    </citation>
    <scope>NUCLEOTIDE SEQUENCE</scope>
    <source>
        <strain evidence="4">Busselton2</strain>
    </source>
</reference>
<dbReference type="InterPro" id="IPR001806">
    <property type="entry name" value="Small_GTPase"/>
</dbReference>
<organism evidence="4 5">
    <name type="scientific">Anaeramoeba flamelloides</name>
    <dbReference type="NCBI Taxonomy" id="1746091"/>
    <lineage>
        <taxon>Eukaryota</taxon>
        <taxon>Metamonada</taxon>
        <taxon>Anaeramoebidae</taxon>
        <taxon>Anaeramoeba</taxon>
    </lineage>
</organism>
<dbReference type="CDD" id="cd00876">
    <property type="entry name" value="Ras"/>
    <property type="match status" value="1"/>
</dbReference>
<evidence type="ECO:0000256" key="2">
    <source>
        <dbReference type="ARBA" id="ARBA00023134"/>
    </source>
</evidence>
<dbReference type="PROSITE" id="PS51420">
    <property type="entry name" value="RHO"/>
    <property type="match status" value="1"/>
</dbReference>
<dbReference type="SMART" id="SM00173">
    <property type="entry name" value="RAS"/>
    <property type="match status" value="1"/>
</dbReference>
<dbReference type="InterPro" id="IPR005225">
    <property type="entry name" value="Small_GTP-bd"/>
</dbReference>
<accession>A0AAV7YI19</accession>
<dbReference type="SMART" id="SM00175">
    <property type="entry name" value="RAB"/>
    <property type="match status" value="1"/>
</dbReference>
<dbReference type="InterPro" id="IPR020849">
    <property type="entry name" value="Small_GTPase_Ras-type"/>
</dbReference>
<protein>
    <submittedName>
        <fullName evidence="4">Ras-like protein</fullName>
    </submittedName>
</protein>
<dbReference type="GO" id="GO:0007165">
    <property type="term" value="P:signal transduction"/>
    <property type="evidence" value="ECO:0007669"/>
    <property type="project" value="InterPro"/>
</dbReference>
<comment type="caution">
    <text evidence="4">The sequence shown here is derived from an EMBL/GenBank/DDBJ whole genome shotgun (WGS) entry which is preliminary data.</text>
</comment>
<dbReference type="GO" id="GO:0003924">
    <property type="term" value="F:GTPase activity"/>
    <property type="evidence" value="ECO:0007669"/>
    <property type="project" value="InterPro"/>
</dbReference>
<sequence length="190" mass="21881">MSEHQYRICVVGPGSVGKSAITIQYLSQQFVSDYDPTIEEYYKNTIYVDNKVAYLEIFDTAGQDEYKSLRSYNFQSGDGFLLIYSVANRKSFEEVLDFQQEILNSKDLDNVPIVLLANKIDLDEKFHVVTKREGVDCASNLGCSFLQTSAKKVINISEAFQECVRLIRKQRQSKQPKKKKQRKRFSCSIM</sequence>
<dbReference type="AlphaFoldDB" id="A0AAV7YI19"/>
<feature type="region of interest" description="Disordered" evidence="3">
    <location>
        <begin position="171"/>
        <end position="190"/>
    </location>
</feature>
<dbReference type="GO" id="GO:0005525">
    <property type="term" value="F:GTP binding"/>
    <property type="evidence" value="ECO:0007669"/>
    <property type="project" value="UniProtKB-KW"/>
</dbReference>
<dbReference type="NCBIfam" id="TIGR00231">
    <property type="entry name" value="small_GTP"/>
    <property type="match status" value="1"/>
</dbReference>
<evidence type="ECO:0000313" key="4">
    <source>
        <dbReference type="EMBL" id="KAJ3427218.1"/>
    </source>
</evidence>
<dbReference type="Pfam" id="PF00071">
    <property type="entry name" value="Ras"/>
    <property type="match status" value="1"/>
</dbReference>
<dbReference type="FunFam" id="3.40.50.300:FF:001423">
    <property type="entry name" value="Ras family GTPase"/>
    <property type="match status" value="1"/>
</dbReference>
<dbReference type="Proteomes" id="UP001146793">
    <property type="component" value="Unassembled WGS sequence"/>
</dbReference>
<dbReference type="PRINTS" id="PR00449">
    <property type="entry name" value="RASTRNSFRMNG"/>
</dbReference>
<keyword evidence="2" id="KW-0342">GTP-binding</keyword>
<dbReference type="InterPro" id="IPR027417">
    <property type="entry name" value="P-loop_NTPase"/>
</dbReference>
<dbReference type="PANTHER" id="PTHR24070">
    <property type="entry name" value="RAS, DI-RAS, AND RHEB FAMILY MEMBERS OF SMALL GTPASE SUPERFAMILY"/>
    <property type="match status" value="1"/>
</dbReference>
<proteinExistence type="predicted"/>
<dbReference type="Gene3D" id="3.40.50.300">
    <property type="entry name" value="P-loop containing nucleotide triphosphate hydrolases"/>
    <property type="match status" value="1"/>
</dbReference>